<comment type="caution">
    <text evidence="1">The sequence shown here is derived from an EMBL/GenBank/DDBJ whole genome shotgun (WGS) entry which is preliminary data.</text>
</comment>
<gene>
    <name evidence="1" type="ORF">G2W53_007886</name>
</gene>
<accession>A0A834X857</accession>
<dbReference type="EMBL" id="JAAIUW010000003">
    <property type="protein sequence ID" value="KAF7839404.1"/>
    <property type="molecule type" value="Genomic_DNA"/>
</dbReference>
<protein>
    <submittedName>
        <fullName evidence="1">Uncharacterized protein</fullName>
    </submittedName>
</protein>
<sequence>MTRLYCRTRCGKCDGEQKGAHCGKLSSE</sequence>
<dbReference type="AlphaFoldDB" id="A0A834X857"/>
<keyword evidence="2" id="KW-1185">Reference proteome</keyword>
<proteinExistence type="predicted"/>
<evidence type="ECO:0000313" key="2">
    <source>
        <dbReference type="Proteomes" id="UP000634136"/>
    </source>
</evidence>
<organism evidence="1 2">
    <name type="scientific">Senna tora</name>
    <dbReference type="NCBI Taxonomy" id="362788"/>
    <lineage>
        <taxon>Eukaryota</taxon>
        <taxon>Viridiplantae</taxon>
        <taxon>Streptophyta</taxon>
        <taxon>Embryophyta</taxon>
        <taxon>Tracheophyta</taxon>
        <taxon>Spermatophyta</taxon>
        <taxon>Magnoliopsida</taxon>
        <taxon>eudicotyledons</taxon>
        <taxon>Gunneridae</taxon>
        <taxon>Pentapetalae</taxon>
        <taxon>rosids</taxon>
        <taxon>fabids</taxon>
        <taxon>Fabales</taxon>
        <taxon>Fabaceae</taxon>
        <taxon>Caesalpinioideae</taxon>
        <taxon>Cassia clade</taxon>
        <taxon>Senna</taxon>
    </lineage>
</organism>
<name>A0A834X857_9FABA</name>
<dbReference type="Proteomes" id="UP000634136">
    <property type="component" value="Unassembled WGS sequence"/>
</dbReference>
<evidence type="ECO:0000313" key="1">
    <source>
        <dbReference type="EMBL" id="KAF7839404.1"/>
    </source>
</evidence>
<reference evidence="1" key="1">
    <citation type="submission" date="2020-09" db="EMBL/GenBank/DDBJ databases">
        <title>Genome-Enabled Discovery of Anthraquinone Biosynthesis in Senna tora.</title>
        <authorList>
            <person name="Kang S.-H."/>
            <person name="Pandey R.P."/>
            <person name="Lee C.-M."/>
            <person name="Sim J.-S."/>
            <person name="Jeong J.-T."/>
            <person name="Choi B.-S."/>
            <person name="Jung M."/>
            <person name="Ginzburg D."/>
            <person name="Zhao K."/>
            <person name="Won S.Y."/>
            <person name="Oh T.-J."/>
            <person name="Yu Y."/>
            <person name="Kim N.-H."/>
            <person name="Lee O.R."/>
            <person name="Lee T.-H."/>
            <person name="Bashyal P."/>
            <person name="Kim T.-S."/>
            <person name="Lee W.-H."/>
            <person name="Kawkins C."/>
            <person name="Kim C.-K."/>
            <person name="Kim J.S."/>
            <person name="Ahn B.O."/>
            <person name="Rhee S.Y."/>
            <person name="Sohng J.K."/>
        </authorList>
    </citation>
    <scope>NUCLEOTIDE SEQUENCE</scope>
    <source>
        <tissue evidence="1">Leaf</tissue>
    </source>
</reference>